<dbReference type="Pfam" id="PF25191">
    <property type="entry name" value="DUF7832"/>
    <property type="match status" value="1"/>
</dbReference>
<sequence length="73" mass="9002">MLAIDLLNENGNKFANYYYCNLQSGEYQEYLYHFMEQFDCNPSIYHVEDSWDNYFYMGQAIDSEYEHWLENNR</sequence>
<dbReference type="InterPro" id="IPR057154">
    <property type="entry name" value="DUF7832"/>
</dbReference>
<feature type="domain" description="DUF7832" evidence="1">
    <location>
        <begin position="2"/>
        <end position="47"/>
    </location>
</feature>
<name>A0ABQ0TVR4_9BACL</name>
<evidence type="ECO:0000259" key="1">
    <source>
        <dbReference type="Pfam" id="PF25191"/>
    </source>
</evidence>
<evidence type="ECO:0000313" key="2">
    <source>
        <dbReference type="EMBL" id="GED71950.1"/>
    </source>
</evidence>
<accession>A0ABQ0TVR4</accession>
<dbReference type="RefSeq" id="WP_049736425.1">
    <property type="nucleotide sequence ID" value="NZ_BJON01000024.1"/>
</dbReference>
<evidence type="ECO:0000313" key="3">
    <source>
        <dbReference type="Proteomes" id="UP000319578"/>
    </source>
</evidence>
<dbReference type="EMBL" id="BJON01000024">
    <property type="protein sequence ID" value="GED71950.1"/>
    <property type="molecule type" value="Genomic_DNA"/>
</dbReference>
<gene>
    <name evidence="2" type="ORF">BRE01_56520</name>
</gene>
<dbReference type="Proteomes" id="UP000319578">
    <property type="component" value="Unassembled WGS sequence"/>
</dbReference>
<reference evidence="2 3" key="1">
    <citation type="submission" date="2019-06" db="EMBL/GenBank/DDBJ databases">
        <title>Whole genome shotgun sequence of Brevibacillus reuszeri NBRC 15719.</title>
        <authorList>
            <person name="Hosoyama A."/>
            <person name="Uohara A."/>
            <person name="Ohji S."/>
            <person name="Ichikawa N."/>
        </authorList>
    </citation>
    <scope>NUCLEOTIDE SEQUENCE [LARGE SCALE GENOMIC DNA]</scope>
    <source>
        <strain evidence="2 3">NBRC 15719</strain>
    </source>
</reference>
<protein>
    <recommendedName>
        <fullName evidence="1">DUF7832 domain-containing protein</fullName>
    </recommendedName>
</protein>
<comment type="caution">
    <text evidence="2">The sequence shown here is derived from an EMBL/GenBank/DDBJ whole genome shotgun (WGS) entry which is preliminary data.</text>
</comment>
<organism evidence="2 3">
    <name type="scientific">Brevibacillus reuszeri</name>
    <dbReference type="NCBI Taxonomy" id="54915"/>
    <lineage>
        <taxon>Bacteria</taxon>
        <taxon>Bacillati</taxon>
        <taxon>Bacillota</taxon>
        <taxon>Bacilli</taxon>
        <taxon>Bacillales</taxon>
        <taxon>Paenibacillaceae</taxon>
        <taxon>Brevibacillus</taxon>
    </lineage>
</organism>
<proteinExistence type="predicted"/>
<keyword evidence="3" id="KW-1185">Reference proteome</keyword>